<dbReference type="SUPFAM" id="SSF50182">
    <property type="entry name" value="Sm-like ribonucleoproteins"/>
    <property type="match status" value="1"/>
</dbReference>
<evidence type="ECO:0000256" key="3">
    <source>
        <dbReference type="ARBA" id="ARBA00022692"/>
    </source>
</evidence>
<name>A0A1J5NXM7_9ZZZZ</name>
<evidence type="ECO:0000256" key="4">
    <source>
        <dbReference type="ARBA" id="ARBA00022989"/>
    </source>
</evidence>
<dbReference type="GO" id="GO:0008381">
    <property type="term" value="F:mechanosensitive monoatomic ion channel activity"/>
    <property type="evidence" value="ECO:0007669"/>
    <property type="project" value="InterPro"/>
</dbReference>
<dbReference type="InterPro" id="IPR006685">
    <property type="entry name" value="MscS_channel_2nd"/>
</dbReference>
<comment type="caution">
    <text evidence="7">The sequence shown here is derived from an EMBL/GenBank/DDBJ whole genome shotgun (WGS) entry which is preliminary data.</text>
</comment>
<dbReference type="Pfam" id="PF00924">
    <property type="entry name" value="MS_channel_2nd"/>
    <property type="match status" value="1"/>
</dbReference>
<organism evidence="7">
    <name type="scientific">mine drainage metagenome</name>
    <dbReference type="NCBI Taxonomy" id="410659"/>
    <lineage>
        <taxon>unclassified sequences</taxon>
        <taxon>metagenomes</taxon>
        <taxon>ecological metagenomes</taxon>
    </lineage>
</organism>
<reference evidence="7" key="1">
    <citation type="submission" date="2016-10" db="EMBL/GenBank/DDBJ databases">
        <title>Sequence of Gallionella enrichment culture.</title>
        <authorList>
            <person name="Poehlein A."/>
            <person name="Muehling M."/>
            <person name="Daniel R."/>
        </authorList>
    </citation>
    <scope>NUCLEOTIDE SEQUENCE</scope>
</reference>
<comment type="subcellular location">
    <subcellularLocation>
        <location evidence="1">Cell membrane</location>
        <topology evidence="1">Multi-pass membrane protein</topology>
    </subcellularLocation>
</comment>
<gene>
    <name evidence="7" type="primary">ykuT_2</name>
    <name evidence="7" type="ORF">GALL_555200</name>
</gene>
<dbReference type="PANTHER" id="PTHR30460">
    <property type="entry name" value="MODERATE CONDUCTANCE MECHANOSENSITIVE CHANNEL YBIO"/>
    <property type="match status" value="1"/>
</dbReference>
<dbReference type="InterPro" id="IPR010920">
    <property type="entry name" value="LSM_dom_sf"/>
</dbReference>
<evidence type="ECO:0000256" key="5">
    <source>
        <dbReference type="ARBA" id="ARBA00023136"/>
    </source>
</evidence>
<keyword evidence="3" id="KW-0812">Transmembrane</keyword>
<accession>A0A1J5NXM7</accession>
<feature type="domain" description="Mechanosensitive ion channel MscS" evidence="6">
    <location>
        <begin position="1"/>
        <end position="60"/>
    </location>
</feature>
<protein>
    <submittedName>
        <fullName evidence="7">Putative MscS family protein YkuT</fullName>
    </submittedName>
</protein>
<sequence length="63" mass="6809">MVSGLFLLLEDQFGVGDEITANDIQGTVESVGLRVTTLRDEAGVLWYVRNGDIVKVGNSSQPK</sequence>
<keyword evidence="2" id="KW-1003">Cell membrane</keyword>
<dbReference type="EMBL" id="MLJW01009447">
    <property type="protein sequence ID" value="OIQ62944.1"/>
    <property type="molecule type" value="Genomic_DNA"/>
</dbReference>
<evidence type="ECO:0000256" key="1">
    <source>
        <dbReference type="ARBA" id="ARBA00004651"/>
    </source>
</evidence>
<proteinExistence type="predicted"/>
<keyword evidence="4" id="KW-1133">Transmembrane helix</keyword>
<evidence type="ECO:0000256" key="2">
    <source>
        <dbReference type="ARBA" id="ARBA00022475"/>
    </source>
</evidence>
<dbReference type="FunFam" id="2.30.30.60:FF:000001">
    <property type="entry name" value="MscS Mechanosensitive ion channel"/>
    <property type="match status" value="1"/>
</dbReference>
<evidence type="ECO:0000259" key="6">
    <source>
        <dbReference type="Pfam" id="PF00924"/>
    </source>
</evidence>
<dbReference type="InterPro" id="IPR045276">
    <property type="entry name" value="YbiO_bact"/>
</dbReference>
<dbReference type="GO" id="GO:0005886">
    <property type="term" value="C:plasma membrane"/>
    <property type="evidence" value="ECO:0007669"/>
    <property type="project" value="UniProtKB-SubCell"/>
</dbReference>
<keyword evidence="5" id="KW-0472">Membrane</keyword>
<dbReference type="Gene3D" id="2.30.30.60">
    <property type="match status" value="1"/>
</dbReference>
<dbReference type="AlphaFoldDB" id="A0A1J5NXM7"/>
<dbReference type="InterPro" id="IPR023408">
    <property type="entry name" value="MscS_beta-dom_sf"/>
</dbReference>
<dbReference type="PANTHER" id="PTHR30460:SF0">
    <property type="entry name" value="MODERATE CONDUCTANCE MECHANOSENSITIVE CHANNEL YBIO"/>
    <property type="match status" value="1"/>
</dbReference>
<evidence type="ECO:0000313" key="7">
    <source>
        <dbReference type="EMBL" id="OIQ62944.1"/>
    </source>
</evidence>